<reference evidence="9 10" key="1">
    <citation type="journal article" date="2023" name="Hortic Res">
        <title>The complete reference genome for grapevine (Vitis vinifera L.) genetics and breeding.</title>
        <authorList>
            <person name="Shi X."/>
            <person name="Cao S."/>
            <person name="Wang X."/>
            <person name="Huang S."/>
            <person name="Wang Y."/>
            <person name="Liu Z."/>
            <person name="Liu W."/>
            <person name="Leng X."/>
            <person name="Peng Y."/>
            <person name="Wang N."/>
            <person name="Wang Y."/>
            <person name="Ma Z."/>
            <person name="Xu X."/>
            <person name="Zhang F."/>
            <person name="Xue H."/>
            <person name="Zhong H."/>
            <person name="Wang Y."/>
            <person name="Zhang K."/>
            <person name="Velt A."/>
            <person name="Avia K."/>
            <person name="Holtgrawe D."/>
            <person name="Grimplet J."/>
            <person name="Matus J.T."/>
            <person name="Ware D."/>
            <person name="Wu X."/>
            <person name="Wang H."/>
            <person name="Liu C."/>
            <person name="Fang Y."/>
            <person name="Rustenholz C."/>
            <person name="Cheng Z."/>
            <person name="Xiao H."/>
            <person name="Zhou Y."/>
        </authorList>
    </citation>
    <scope>NUCLEOTIDE SEQUENCE [LARGE SCALE GENOMIC DNA]</scope>
    <source>
        <strain evidence="10">cv. Pinot noir / PN40024</strain>
        <tissue evidence="9">Leaf</tissue>
    </source>
</reference>
<evidence type="ECO:0000256" key="1">
    <source>
        <dbReference type="ARBA" id="ARBA00012247"/>
    </source>
</evidence>
<proteinExistence type="predicted"/>
<dbReference type="InterPro" id="IPR017946">
    <property type="entry name" value="PLC-like_Pdiesterase_TIM-brl"/>
</dbReference>
<dbReference type="SUPFAM" id="SSF51695">
    <property type="entry name" value="PLC-like phosphodiesterases"/>
    <property type="match status" value="2"/>
</dbReference>
<dbReference type="Gene3D" id="3.20.20.190">
    <property type="entry name" value="Phosphatidylinositol (PI) phosphodiesterase"/>
    <property type="match status" value="2"/>
</dbReference>
<evidence type="ECO:0000313" key="9">
    <source>
        <dbReference type="EMBL" id="WJZ98300.1"/>
    </source>
</evidence>
<keyword evidence="4" id="KW-0378">Hydrolase</keyword>
<keyword evidence="2 7" id="KW-0732">Signal</keyword>
<protein>
    <recommendedName>
        <fullName evidence="1">glycerophosphodiester phosphodiesterase</fullName>
        <ecNumber evidence="1">3.1.4.46</ecNumber>
    </recommendedName>
</protein>
<dbReference type="CDD" id="cd08603">
    <property type="entry name" value="GDPD_SHV3_repeat_1"/>
    <property type="match status" value="1"/>
</dbReference>
<accession>A0ABY9CVW4</accession>
<feature type="chain" id="PRO_5047156011" description="glycerophosphodiester phosphodiesterase" evidence="7">
    <location>
        <begin position="18"/>
        <end position="750"/>
    </location>
</feature>
<organism evidence="9 10">
    <name type="scientific">Vitis vinifera</name>
    <name type="common">Grape</name>
    <dbReference type="NCBI Taxonomy" id="29760"/>
    <lineage>
        <taxon>Eukaryota</taxon>
        <taxon>Viridiplantae</taxon>
        <taxon>Streptophyta</taxon>
        <taxon>Embryophyta</taxon>
        <taxon>Tracheophyta</taxon>
        <taxon>Spermatophyta</taxon>
        <taxon>Magnoliopsida</taxon>
        <taxon>eudicotyledons</taxon>
        <taxon>Gunneridae</taxon>
        <taxon>Pentapetalae</taxon>
        <taxon>rosids</taxon>
        <taxon>Vitales</taxon>
        <taxon>Vitaceae</taxon>
        <taxon>Viteae</taxon>
        <taxon>Vitis</taxon>
    </lineage>
</organism>
<dbReference type="Proteomes" id="UP001227230">
    <property type="component" value="Chromosome 11"/>
</dbReference>
<dbReference type="InterPro" id="IPR030395">
    <property type="entry name" value="GP_PDE_dom"/>
</dbReference>
<dbReference type="PANTHER" id="PTHR43620:SF44">
    <property type="entry name" value="GLYCEROPHOSPHODIESTER PHOSPHODIESTERASE GDPDL6-RELATED"/>
    <property type="match status" value="1"/>
</dbReference>
<evidence type="ECO:0000256" key="4">
    <source>
        <dbReference type="ARBA" id="ARBA00022801"/>
    </source>
</evidence>
<dbReference type="PROSITE" id="PS51704">
    <property type="entry name" value="GP_PDE"/>
    <property type="match status" value="2"/>
</dbReference>
<evidence type="ECO:0000256" key="7">
    <source>
        <dbReference type="SAM" id="SignalP"/>
    </source>
</evidence>
<sequence>MIRCLFLFSLLILSTSAQKTSSQTWQTLNGDEPVVIARGGFSGLFPESSQFAHQIALSTSLSNVILYCNLQLTKDSVGICQTDIRLDNSTNIAAVFPKSQKTYTINGENVQGWFALDYTSDQLFNNVTLTQSIYSRPSLFDGTLPLSTVDDAIGIKPPGFWLNVQYDAFYAANKLSVSSYIQKTTRFMGISYISSPEIGFLKNMNKIINKAKTKLIFRFLDADAVEPTTKQPYSSILKDLSSIKSIASGILVPKEYIWPLSKDQYLLTPSSVVADAHKQGLEVYASGFANDMPGSYNYSYDPTAEYLQFVDNSDFSVDGVLTDFPPTASEAIACLAHNKNATRPSKGKILVISHNGASGVYPGSTDLAYQQAVDDGADIIDCSVQMSKDGVAFCLNSADLLGSSNAMTSFMSRSTMVSEIQPKSGIFSFDLTWSEIQTLTPQLTSPLPNSGLARNPANKNQGKFITLSDFLDFAKAKAVSGILIDIENAAYLASKKGLSIIDAVTAALSNATFDKQATQQVMIQSDDTSVLSKFKNVPGYKRVLSIKEIIGDVPKQTVEEIKKFADAVNLPRSSIVTTNGGFTTTFTTVVDELHAANISAYVSVLRNEYVAIAFDFFSDPVVELATYVGRLGIDGVVTDYPKTADAYLRSPCSDLNAKVAYSILPAEAGALLGLAEPEVLPPAEAPGPPLTVDDVVDPPLPQVSSSNGSTADPAAGPVKAPPRSSGRANAANMGLHLLGILLISLLSAGY</sequence>
<keyword evidence="3" id="KW-0319">Glycerol metabolism</keyword>
<keyword evidence="10" id="KW-1185">Reference proteome</keyword>
<name>A0ABY9CVW4_VITVI</name>
<feature type="region of interest" description="Disordered" evidence="6">
    <location>
        <begin position="682"/>
        <end position="726"/>
    </location>
</feature>
<evidence type="ECO:0000313" key="10">
    <source>
        <dbReference type="Proteomes" id="UP001227230"/>
    </source>
</evidence>
<evidence type="ECO:0000256" key="5">
    <source>
        <dbReference type="ARBA" id="ARBA00047512"/>
    </source>
</evidence>
<gene>
    <name evidence="9" type="ORF">VitviT2T_016835</name>
</gene>
<dbReference type="Pfam" id="PF03009">
    <property type="entry name" value="GDPD"/>
    <property type="match status" value="1"/>
</dbReference>
<evidence type="ECO:0000256" key="2">
    <source>
        <dbReference type="ARBA" id="ARBA00022729"/>
    </source>
</evidence>
<dbReference type="EMBL" id="CP126658">
    <property type="protein sequence ID" value="WJZ98300.1"/>
    <property type="molecule type" value="Genomic_DNA"/>
</dbReference>
<feature type="domain" description="GP-PDE" evidence="8">
    <location>
        <begin position="33"/>
        <end position="332"/>
    </location>
</feature>
<evidence type="ECO:0000256" key="6">
    <source>
        <dbReference type="SAM" id="MobiDB-lite"/>
    </source>
</evidence>
<dbReference type="EC" id="3.1.4.46" evidence="1"/>
<evidence type="ECO:0000256" key="3">
    <source>
        <dbReference type="ARBA" id="ARBA00022798"/>
    </source>
</evidence>
<comment type="catalytic activity">
    <reaction evidence="5">
        <text>a sn-glycero-3-phosphodiester + H2O = an alcohol + sn-glycerol 3-phosphate + H(+)</text>
        <dbReference type="Rhea" id="RHEA:12969"/>
        <dbReference type="ChEBI" id="CHEBI:15377"/>
        <dbReference type="ChEBI" id="CHEBI:15378"/>
        <dbReference type="ChEBI" id="CHEBI:30879"/>
        <dbReference type="ChEBI" id="CHEBI:57597"/>
        <dbReference type="ChEBI" id="CHEBI:83408"/>
        <dbReference type="EC" id="3.1.4.46"/>
    </reaction>
</comment>
<evidence type="ECO:0000259" key="8">
    <source>
        <dbReference type="PROSITE" id="PS51704"/>
    </source>
</evidence>
<feature type="domain" description="GP-PDE" evidence="8">
    <location>
        <begin position="349"/>
        <end position="648"/>
    </location>
</feature>
<dbReference type="PANTHER" id="PTHR43620">
    <property type="entry name" value="GLYCEROPHOSPHORYL DIESTER PHOSPHODIESTERASE"/>
    <property type="match status" value="1"/>
</dbReference>
<dbReference type="CDD" id="cd08604">
    <property type="entry name" value="GDPD_SHV3_repeat_2"/>
    <property type="match status" value="1"/>
</dbReference>
<feature type="signal peptide" evidence="7">
    <location>
        <begin position="1"/>
        <end position="17"/>
    </location>
</feature>